<evidence type="ECO:0000313" key="6">
    <source>
        <dbReference type="Proteomes" id="UP000825051"/>
    </source>
</evidence>
<dbReference type="EMBL" id="CP080507">
    <property type="protein sequence ID" value="QYM79057.1"/>
    <property type="molecule type" value="Genomic_DNA"/>
</dbReference>
<keyword evidence="2 5" id="KW-0418">Kinase</keyword>
<proteinExistence type="predicted"/>
<dbReference type="GO" id="GO:0000155">
    <property type="term" value="F:phosphorelay sensor kinase activity"/>
    <property type="evidence" value="ECO:0007669"/>
    <property type="project" value="InterPro"/>
</dbReference>
<dbReference type="Pfam" id="PF02518">
    <property type="entry name" value="HATPase_c"/>
    <property type="match status" value="1"/>
</dbReference>
<name>A0A8F9XGD2_9BACT</name>
<dbReference type="CDD" id="cd16917">
    <property type="entry name" value="HATPase_UhpB-NarQ-NarX-like"/>
    <property type="match status" value="1"/>
</dbReference>
<dbReference type="InterPro" id="IPR003594">
    <property type="entry name" value="HATPase_dom"/>
</dbReference>
<dbReference type="Pfam" id="PF07730">
    <property type="entry name" value="HisKA_3"/>
    <property type="match status" value="1"/>
</dbReference>
<dbReference type="KEGG" id="ole:K0B96_00130"/>
<feature type="domain" description="Histidine kinase" evidence="4">
    <location>
        <begin position="298"/>
        <end position="390"/>
    </location>
</feature>
<dbReference type="InterPro" id="IPR005467">
    <property type="entry name" value="His_kinase_dom"/>
</dbReference>
<dbReference type="InterPro" id="IPR036890">
    <property type="entry name" value="HATPase_C_sf"/>
</dbReference>
<dbReference type="Gene3D" id="1.20.5.1930">
    <property type="match status" value="1"/>
</dbReference>
<dbReference type="InterPro" id="IPR011712">
    <property type="entry name" value="Sig_transdc_His_kin_sub3_dim/P"/>
</dbReference>
<keyword evidence="1" id="KW-0808">Transferase</keyword>
<dbReference type="SMART" id="SM00387">
    <property type="entry name" value="HATPase_c"/>
    <property type="match status" value="1"/>
</dbReference>
<dbReference type="Gene3D" id="3.30.565.10">
    <property type="entry name" value="Histidine kinase-like ATPase, C-terminal domain"/>
    <property type="match status" value="1"/>
</dbReference>
<dbReference type="AlphaFoldDB" id="A0A8F9XGD2"/>
<dbReference type="RefSeq" id="WP_220162400.1">
    <property type="nucleotide sequence ID" value="NZ_CP080507.1"/>
</dbReference>
<protein>
    <submittedName>
        <fullName evidence="5">Sensor histidine kinase</fullName>
    </submittedName>
</protein>
<accession>A0A8F9XGD2</accession>
<keyword evidence="3" id="KW-0902">Two-component regulatory system</keyword>
<dbReference type="InterPro" id="IPR050482">
    <property type="entry name" value="Sensor_HK_TwoCompSys"/>
</dbReference>
<evidence type="ECO:0000256" key="3">
    <source>
        <dbReference type="ARBA" id="ARBA00023012"/>
    </source>
</evidence>
<dbReference type="PANTHER" id="PTHR24421">
    <property type="entry name" value="NITRATE/NITRITE SENSOR PROTEIN NARX-RELATED"/>
    <property type="match status" value="1"/>
</dbReference>
<organism evidence="5 6">
    <name type="scientific">Horticoccus luteus</name>
    <dbReference type="NCBI Taxonomy" id="2862869"/>
    <lineage>
        <taxon>Bacteria</taxon>
        <taxon>Pseudomonadati</taxon>
        <taxon>Verrucomicrobiota</taxon>
        <taxon>Opitutia</taxon>
        <taxon>Opitutales</taxon>
        <taxon>Opitutaceae</taxon>
        <taxon>Horticoccus</taxon>
    </lineage>
</organism>
<evidence type="ECO:0000256" key="1">
    <source>
        <dbReference type="ARBA" id="ARBA00022679"/>
    </source>
</evidence>
<evidence type="ECO:0000259" key="4">
    <source>
        <dbReference type="PROSITE" id="PS50109"/>
    </source>
</evidence>
<dbReference type="SUPFAM" id="SSF55874">
    <property type="entry name" value="ATPase domain of HSP90 chaperone/DNA topoisomerase II/histidine kinase"/>
    <property type="match status" value="1"/>
</dbReference>
<reference evidence="5" key="1">
    <citation type="submission" date="2021-08" db="EMBL/GenBank/DDBJ databases">
        <title>Genome of a novel bacterium of the phylum Verrucomicrobia, Oleiharenicola sp. KSB-15.</title>
        <authorList>
            <person name="Chung J.-H."/>
            <person name="Ahn J.-H."/>
            <person name="Yoon Y."/>
            <person name="Kim D.-Y."/>
            <person name="An S.-H."/>
            <person name="Park I."/>
            <person name="Yeon J."/>
        </authorList>
    </citation>
    <scope>NUCLEOTIDE SEQUENCE</scope>
    <source>
        <strain evidence="5">KSB-15</strain>
    </source>
</reference>
<gene>
    <name evidence="5" type="ORF">K0B96_00130</name>
</gene>
<evidence type="ECO:0000313" key="5">
    <source>
        <dbReference type="EMBL" id="QYM79057.1"/>
    </source>
</evidence>
<dbReference type="GO" id="GO:0046983">
    <property type="term" value="F:protein dimerization activity"/>
    <property type="evidence" value="ECO:0007669"/>
    <property type="project" value="InterPro"/>
</dbReference>
<dbReference type="Proteomes" id="UP000825051">
    <property type="component" value="Chromosome"/>
</dbReference>
<sequence>MKQVDHLPLGTYLMVIKAVLTKAQRSILEKRYLAALRLHLDADNSADRRRARALGKKMLAHGFCPLELAALHHRAMMALPDSTQARPAMMKAAGFFFADVLVPLGSGQRPVREATRQLLQRNRMLERHTAALRRSNRKHELEIARRKAGEVKIEQARRRYRSLFLESQIMQHKLRRLTRQIIAAQEEERKRISRELHDEVVQTLVGINVELAALGHGVFGNTQILKQKIARTQRLVAHSVSAVHRFARELRPAVLDDLGLIPALESFSHRLAARKKMTIKITAFSGVEALSIARRTVLFRVAQEALNNVARHAEATAVRLDIWPSADLIQMEISDNGKSFPVKKTLLARNNKRLGLVGMRERIEMIGGRLVIESASGTGTTVHAEIPFKTQLPKP</sequence>
<keyword evidence="6" id="KW-1185">Reference proteome</keyword>
<dbReference type="GO" id="GO:0016020">
    <property type="term" value="C:membrane"/>
    <property type="evidence" value="ECO:0007669"/>
    <property type="project" value="InterPro"/>
</dbReference>
<evidence type="ECO:0000256" key="2">
    <source>
        <dbReference type="ARBA" id="ARBA00022777"/>
    </source>
</evidence>
<dbReference type="PANTHER" id="PTHR24421:SF58">
    <property type="entry name" value="SIGNAL TRANSDUCTION HISTIDINE-PROTEIN KINASE_PHOSPHATASE UHPB"/>
    <property type="match status" value="1"/>
</dbReference>
<dbReference type="PROSITE" id="PS50109">
    <property type="entry name" value="HIS_KIN"/>
    <property type="match status" value="1"/>
</dbReference>